<dbReference type="SMART" id="SM00346">
    <property type="entry name" value="HTH_ICLR"/>
    <property type="match status" value="1"/>
</dbReference>
<dbReference type="InterPro" id="IPR036388">
    <property type="entry name" value="WH-like_DNA-bd_sf"/>
</dbReference>
<dbReference type="Proteomes" id="UP000606115">
    <property type="component" value="Unassembled WGS sequence"/>
</dbReference>
<dbReference type="Pfam" id="PF01614">
    <property type="entry name" value="IclR_C"/>
    <property type="match status" value="1"/>
</dbReference>
<protein>
    <recommendedName>
        <fullName evidence="9">IclR family transcriptional regulator</fullName>
    </recommendedName>
</protein>
<dbReference type="InterPro" id="IPR014757">
    <property type="entry name" value="Tscrpt_reg_IclR_C"/>
</dbReference>
<dbReference type="Gene3D" id="3.30.450.40">
    <property type="match status" value="1"/>
</dbReference>
<dbReference type="EMBL" id="BMKX01000001">
    <property type="protein sequence ID" value="GGJ47804.1"/>
    <property type="molecule type" value="Genomic_DNA"/>
</dbReference>
<dbReference type="Pfam" id="PF09339">
    <property type="entry name" value="HTH_IclR"/>
    <property type="match status" value="1"/>
</dbReference>
<evidence type="ECO:0000256" key="2">
    <source>
        <dbReference type="ARBA" id="ARBA00023125"/>
    </source>
</evidence>
<keyword evidence="8" id="KW-1185">Reference proteome</keyword>
<dbReference type="PANTHER" id="PTHR30136">
    <property type="entry name" value="HELIX-TURN-HELIX TRANSCRIPTIONAL REGULATOR, ICLR FAMILY"/>
    <property type="match status" value="1"/>
</dbReference>
<evidence type="ECO:0000313" key="8">
    <source>
        <dbReference type="Proteomes" id="UP000606115"/>
    </source>
</evidence>
<dbReference type="SUPFAM" id="SSF55781">
    <property type="entry name" value="GAF domain-like"/>
    <property type="match status" value="1"/>
</dbReference>
<name>A0ABQ2D6G8_9MICC</name>
<dbReference type="Gene3D" id="1.10.10.10">
    <property type="entry name" value="Winged helix-like DNA-binding domain superfamily/Winged helix DNA-binding domain"/>
    <property type="match status" value="1"/>
</dbReference>
<feature type="compositionally biased region" description="Basic residues" evidence="4">
    <location>
        <begin position="8"/>
        <end position="22"/>
    </location>
</feature>
<comment type="caution">
    <text evidence="7">The sequence shown here is derived from an EMBL/GenBank/DDBJ whole genome shotgun (WGS) entry which is preliminary data.</text>
</comment>
<evidence type="ECO:0000259" key="5">
    <source>
        <dbReference type="PROSITE" id="PS51077"/>
    </source>
</evidence>
<feature type="domain" description="HTH iclR-type" evidence="5">
    <location>
        <begin position="27"/>
        <end position="87"/>
    </location>
</feature>
<feature type="domain" description="IclR-ED" evidence="6">
    <location>
        <begin position="90"/>
        <end position="271"/>
    </location>
</feature>
<accession>A0ABQ2D6G8</accession>
<organism evidence="7 8">
    <name type="scientific">Glutamicibacter ardleyensis</name>
    <dbReference type="NCBI Taxonomy" id="225894"/>
    <lineage>
        <taxon>Bacteria</taxon>
        <taxon>Bacillati</taxon>
        <taxon>Actinomycetota</taxon>
        <taxon>Actinomycetes</taxon>
        <taxon>Micrococcales</taxon>
        <taxon>Micrococcaceae</taxon>
        <taxon>Glutamicibacter</taxon>
    </lineage>
</organism>
<keyword evidence="2" id="KW-0238">DNA-binding</keyword>
<evidence type="ECO:0000259" key="6">
    <source>
        <dbReference type="PROSITE" id="PS51078"/>
    </source>
</evidence>
<dbReference type="SUPFAM" id="SSF46785">
    <property type="entry name" value="Winged helix' DNA-binding domain"/>
    <property type="match status" value="1"/>
</dbReference>
<gene>
    <name evidence="7" type="ORF">GCM10007173_03070</name>
</gene>
<dbReference type="PROSITE" id="PS51078">
    <property type="entry name" value="ICLR_ED"/>
    <property type="match status" value="1"/>
</dbReference>
<keyword evidence="3" id="KW-0804">Transcription</keyword>
<evidence type="ECO:0000256" key="3">
    <source>
        <dbReference type="ARBA" id="ARBA00023163"/>
    </source>
</evidence>
<dbReference type="InterPro" id="IPR036390">
    <property type="entry name" value="WH_DNA-bd_sf"/>
</dbReference>
<evidence type="ECO:0000256" key="4">
    <source>
        <dbReference type="SAM" id="MobiDB-lite"/>
    </source>
</evidence>
<keyword evidence="1" id="KW-0805">Transcription regulation</keyword>
<sequence length="276" mass="29751">MQAPAASRKIKVMQPKKPRRKPPAYPIESVDNALALIELLRDFGALRLSDAAVELGVSRSTAHRLLAMLVYRGFASQDAAQRYIPGPALGVAPAGMSWTAELRQRVLPQMKVLSAGLDETVNLMVRAGTQVRFLATVQGSRPLRVGDRQGEVMDAHSASAGKVILAQLGEAAVRELYVRESKISQKPLDESWFAGLEQDLLTVRNTGFAVNFEQTEAGTNALGVALCDGVGDVIAGLSVSVPPVRFRQTYDSGLVQAVFESKKNIEADLTDFIAGH</sequence>
<dbReference type="PROSITE" id="PS51077">
    <property type="entry name" value="HTH_ICLR"/>
    <property type="match status" value="1"/>
</dbReference>
<dbReference type="InterPro" id="IPR050707">
    <property type="entry name" value="HTH_MetabolicPath_Reg"/>
</dbReference>
<proteinExistence type="predicted"/>
<evidence type="ECO:0008006" key="9">
    <source>
        <dbReference type="Google" id="ProtNLM"/>
    </source>
</evidence>
<feature type="region of interest" description="Disordered" evidence="4">
    <location>
        <begin position="1"/>
        <end position="24"/>
    </location>
</feature>
<evidence type="ECO:0000256" key="1">
    <source>
        <dbReference type="ARBA" id="ARBA00023015"/>
    </source>
</evidence>
<dbReference type="InterPro" id="IPR005471">
    <property type="entry name" value="Tscrpt_reg_IclR_N"/>
</dbReference>
<dbReference type="PANTHER" id="PTHR30136:SF35">
    <property type="entry name" value="HTH-TYPE TRANSCRIPTIONAL REGULATOR RV1719"/>
    <property type="match status" value="1"/>
</dbReference>
<evidence type="ECO:0000313" key="7">
    <source>
        <dbReference type="EMBL" id="GGJ47804.1"/>
    </source>
</evidence>
<dbReference type="InterPro" id="IPR029016">
    <property type="entry name" value="GAF-like_dom_sf"/>
</dbReference>
<reference evidence="8" key="1">
    <citation type="journal article" date="2019" name="Int. J. Syst. Evol. Microbiol.">
        <title>The Global Catalogue of Microorganisms (GCM) 10K type strain sequencing project: providing services to taxonomists for standard genome sequencing and annotation.</title>
        <authorList>
            <consortium name="The Broad Institute Genomics Platform"/>
            <consortium name="The Broad Institute Genome Sequencing Center for Infectious Disease"/>
            <person name="Wu L."/>
            <person name="Ma J."/>
        </authorList>
    </citation>
    <scope>NUCLEOTIDE SEQUENCE [LARGE SCALE GENOMIC DNA]</scope>
    <source>
        <strain evidence="8">CGMCC 1.3685</strain>
    </source>
</reference>